<organism evidence="8 9">
    <name type="scientific">Lentisphaera araneosa HTCC2155</name>
    <dbReference type="NCBI Taxonomy" id="313628"/>
    <lineage>
        <taxon>Bacteria</taxon>
        <taxon>Pseudomonadati</taxon>
        <taxon>Lentisphaerota</taxon>
        <taxon>Lentisphaeria</taxon>
        <taxon>Lentisphaerales</taxon>
        <taxon>Lentisphaeraceae</taxon>
        <taxon>Lentisphaera</taxon>
    </lineage>
</organism>
<dbReference type="SFLD" id="SFLDG01067">
    <property type="entry name" value="SPASM/twitch_domain_containing"/>
    <property type="match status" value="1"/>
</dbReference>
<dbReference type="Proteomes" id="UP000004947">
    <property type="component" value="Unassembled WGS sequence"/>
</dbReference>
<dbReference type="InterPro" id="IPR034391">
    <property type="entry name" value="AdoMet-like_SPASM_containing"/>
</dbReference>
<feature type="domain" description="Radical SAM core" evidence="7">
    <location>
        <begin position="5"/>
        <end position="232"/>
    </location>
</feature>
<keyword evidence="9" id="KW-1185">Reference proteome</keyword>
<keyword evidence="3" id="KW-0949">S-adenosyl-L-methionine</keyword>
<keyword evidence="6" id="KW-0411">Iron-sulfur</keyword>
<dbReference type="InterPro" id="IPR023885">
    <property type="entry name" value="4Fe4S-binding_SPASM_dom"/>
</dbReference>
<dbReference type="Pfam" id="PF13186">
    <property type="entry name" value="SPASM"/>
    <property type="match status" value="1"/>
</dbReference>
<dbReference type="InterPro" id="IPR058240">
    <property type="entry name" value="rSAM_sf"/>
</dbReference>
<dbReference type="SFLD" id="SFLDS00029">
    <property type="entry name" value="Radical_SAM"/>
    <property type="match status" value="1"/>
</dbReference>
<dbReference type="RefSeq" id="WP_007276818.1">
    <property type="nucleotide sequence ID" value="NZ_ABCK01000001.1"/>
</dbReference>
<accession>A6DFW9</accession>
<evidence type="ECO:0000256" key="3">
    <source>
        <dbReference type="ARBA" id="ARBA00022691"/>
    </source>
</evidence>
<comment type="caution">
    <text evidence="8">The sequence shown here is derived from an EMBL/GenBank/DDBJ whole genome shotgun (WGS) entry which is preliminary data.</text>
</comment>
<dbReference type="CDD" id="cd21122">
    <property type="entry name" value="SPASM_rSAM"/>
    <property type="match status" value="1"/>
</dbReference>
<name>A6DFW9_9BACT</name>
<evidence type="ECO:0000256" key="5">
    <source>
        <dbReference type="ARBA" id="ARBA00023004"/>
    </source>
</evidence>
<keyword evidence="2" id="KW-0004">4Fe-4S</keyword>
<dbReference type="EMBL" id="ABCK01000001">
    <property type="protein sequence ID" value="EDM29699.1"/>
    <property type="molecule type" value="Genomic_DNA"/>
</dbReference>
<evidence type="ECO:0000313" key="9">
    <source>
        <dbReference type="Proteomes" id="UP000004947"/>
    </source>
</evidence>
<dbReference type="eggNOG" id="COG0535">
    <property type="taxonomic scope" value="Bacteria"/>
</dbReference>
<dbReference type="PANTHER" id="PTHR43787">
    <property type="entry name" value="FEMO COFACTOR BIOSYNTHESIS PROTEIN NIFB-RELATED"/>
    <property type="match status" value="1"/>
</dbReference>
<reference evidence="8 9" key="1">
    <citation type="journal article" date="2010" name="J. Bacteriol.">
        <title>Genome sequence of Lentisphaera araneosa HTCC2155T, the type species of the order Lentisphaerales in the phylum Lentisphaerae.</title>
        <authorList>
            <person name="Thrash J.C."/>
            <person name="Cho J.C."/>
            <person name="Vergin K.L."/>
            <person name="Morris R.M."/>
            <person name="Giovannoni S.J."/>
        </authorList>
    </citation>
    <scope>NUCLEOTIDE SEQUENCE [LARGE SCALE GENOMIC DNA]</scope>
    <source>
        <strain evidence="8 9">HTCC2155</strain>
    </source>
</reference>
<evidence type="ECO:0000256" key="6">
    <source>
        <dbReference type="ARBA" id="ARBA00023014"/>
    </source>
</evidence>
<dbReference type="GO" id="GO:0046872">
    <property type="term" value="F:metal ion binding"/>
    <property type="evidence" value="ECO:0007669"/>
    <property type="project" value="UniProtKB-KW"/>
</dbReference>
<comment type="cofactor">
    <cofactor evidence="1">
        <name>[4Fe-4S] cluster</name>
        <dbReference type="ChEBI" id="CHEBI:49883"/>
    </cofactor>
</comment>
<dbReference type="PROSITE" id="PS51918">
    <property type="entry name" value="RADICAL_SAM"/>
    <property type="match status" value="1"/>
</dbReference>
<dbReference type="STRING" id="313628.LNTAR_18153"/>
<dbReference type="PANTHER" id="PTHR43787:SF10">
    <property type="entry name" value="COFACTOR MODIFYING PROTEIN"/>
    <property type="match status" value="1"/>
</dbReference>
<dbReference type="AlphaFoldDB" id="A6DFW9"/>
<evidence type="ECO:0000313" key="8">
    <source>
        <dbReference type="EMBL" id="EDM29699.1"/>
    </source>
</evidence>
<dbReference type="CDD" id="cd01335">
    <property type="entry name" value="Radical_SAM"/>
    <property type="match status" value="1"/>
</dbReference>
<evidence type="ECO:0000256" key="4">
    <source>
        <dbReference type="ARBA" id="ARBA00022723"/>
    </source>
</evidence>
<evidence type="ECO:0000256" key="1">
    <source>
        <dbReference type="ARBA" id="ARBA00001966"/>
    </source>
</evidence>
<evidence type="ECO:0000256" key="2">
    <source>
        <dbReference type="ARBA" id="ARBA00022485"/>
    </source>
</evidence>
<dbReference type="GO" id="GO:0003824">
    <property type="term" value="F:catalytic activity"/>
    <property type="evidence" value="ECO:0007669"/>
    <property type="project" value="InterPro"/>
</dbReference>
<gene>
    <name evidence="8" type="ORF">LNTAR_18153</name>
</gene>
<proteinExistence type="predicted"/>
<dbReference type="SFLD" id="SFLDG01387">
    <property type="entry name" value="BtrN-like_SPASM_domain_contain"/>
    <property type="match status" value="1"/>
</dbReference>
<protein>
    <recommendedName>
        <fullName evidence="7">Radical SAM core domain-containing protein</fullName>
    </recommendedName>
</protein>
<dbReference type="OrthoDB" id="9805809at2"/>
<dbReference type="InterPro" id="IPR007197">
    <property type="entry name" value="rSAM"/>
</dbReference>
<evidence type="ECO:0000259" key="7">
    <source>
        <dbReference type="PROSITE" id="PS51918"/>
    </source>
</evidence>
<dbReference type="SUPFAM" id="SSF102114">
    <property type="entry name" value="Radical SAM enzymes"/>
    <property type="match status" value="1"/>
</dbReference>
<dbReference type="GO" id="GO:0051539">
    <property type="term" value="F:4 iron, 4 sulfur cluster binding"/>
    <property type="evidence" value="ECO:0007669"/>
    <property type="project" value="UniProtKB-KW"/>
</dbReference>
<keyword evidence="4" id="KW-0479">Metal-binding</keyword>
<dbReference type="Gene3D" id="3.20.20.70">
    <property type="entry name" value="Aldolase class I"/>
    <property type="match status" value="1"/>
</dbReference>
<dbReference type="Pfam" id="PF04055">
    <property type="entry name" value="Radical_SAM"/>
    <property type="match status" value="1"/>
</dbReference>
<sequence>MLYPRKKFRKVYIEISNVCNLKCSFCPQTYLQRESDFMKADFFESLVKQVSPKVYLLCLHVMGEPLNHPQLPEFIKICEKHEQAVSIVTNGVQLNERNVQALLNATVHQINFSLQSFGDNFPQSSNKDYLKKIFNFIRLVLEKRSDMHINLRLWNSGHDQKTIDENSGIIAEIAKFLDLDFAEIAKLSLKGHRIKGNIFLNLAERFEWPELDGPLVAERGYCVALKNQFAILVDGTVVPCCFDREGVIDLGSCRKMSLDDILADDRAQNLRKGFQQSRIVEDLCKRCTYRERFN</sequence>
<keyword evidence="5" id="KW-0408">Iron</keyword>
<dbReference type="InterPro" id="IPR013785">
    <property type="entry name" value="Aldolase_TIM"/>
</dbReference>